<dbReference type="OrthoDB" id="9815116at2"/>
<dbReference type="CDD" id="cd02042">
    <property type="entry name" value="ParAB_family"/>
    <property type="match status" value="1"/>
</dbReference>
<dbReference type="SUPFAM" id="SSF52540">
    <property type="entry name" value="P-loop containing nucleoside triphosphate hydrolases"/>
    <property type="match status" value="1"/>
</dbReference>
<dbReference type="Gene3D" id="3.40.50.300">
    <property type="entry name" value="P-loop containing nucleotide triphosphate hydrolases"/>
    <property type="match status" value="1"/>
</dbReference>
<evidence type="ECO:0000313" key="2">
    <source>
        <dbReference type="EMBL" id="SMO90712.1"/>
    </source>
</evidence>
<protein>
    <submittedName>
        <fullName evidence="2">Chromosome partitioning protein</fullName>
    </submittedName>
</protein>
<proteinExistence type="predicted"/>
<dbReference type="AlphaFoldDB" id="A0A521F3E6"/>
<dbReference type="Pfam" id="PF13614">
    <property type="entry name" value="AAA_31"/>
    <property type="match status" value="1"/>
</dbReference>
<dbReference type="InterPro" id="IPR025669">
    <property type="entry name" value="AAA_dom"/>
</dbReference>
<organism evidence="2 3">
    <name type="scientific">Saccharicrinis carchari</name>
    <dbReference type="NCBI Taxonomy" id="1168039"/>
    <lineage>
        <taxon>Bacteria</taxon>
        <taxon>Pseudomonadati</taxon>
        <taxon>Bacteroidota</taxon>
        <taxon>Bacteroidia</taxon>
        <taxon>Marinilabiliales</taxon>
        <taxon>Marinilabiliaceae</taxon>
        <taxon>Saccharicrinis</taxon>
    </lineage>
</organism>
<sequence length="251" mass="27691">MKKNIVIAISNFKGGTGKTTTSVNMAHGLANRGFDVLAFDLDPQANLTDLFGLLGEVTDERCVSNTLRGKTDLFIHKVSDKMHVVGANSESMIGIDFELQSSLRSGDNKLKSLIDPIKENYDFIILDLAPALNMLTVNAYVASDRIMVPVLSDYLSLTGYYNLEKRLEQDLDMKVTDILVTKHESNTTLATEVVDELISNRSELLCQTIIPKNIALSEQGISKQSIFDYAPNSSGANAYNGFVEEFLKRIS</sequence>
<dbReference type="Proteomes" id="UP000319040">
    <property type="component" value="Unassembled WGS sequence"/>
</dbReference>
<dbReference type="RefSeq" id="WP_142534689.1">
    <property type="nucleotide sequence ID" value="NZ_FXTB01000014.1"/>
</dbReference>
<gene>
    <name evidence="2" type="ORF">SAMN06265379_1144</name>
</gene>
<dbReference type="PANTHER" id="PTHR13696">
    <property type="entry name" value="P-LOOP CONTAINING NUCLEOSIDE TRIPHOSPHATE HYDROLASE"/>
    <property type="match status" value="1"/>
</dbReference>
<accession>A0A521F3E6</accession>
<reference evidence="2 3" key="1">
    <citation type="submission" date="2017-05" db="EMBL/GenBank/DDBJ databases">
        <authorList>
            <person name="Varghese N."/>
            <person name="Submissions S."/>
        </authorList>
    </citation>
    <scope>NUCLEOTIDE SEQUENCE [LARGE SCALE GENOMIC DNA]</scope>
    <source>
        <strain evidence="2 3">DSM 27040</strain>
    </source>
</reference>
<evidence type="ECO:0000313" key="3">
    <source>
        <dbReference type="Proteomes" id="UP000319040"/>
    </source>
</evidence>
<feature type="domain" description="AAA" evidence="1">
    <location>
        <begin position="6"/>
        <end position="168"/>
    </location>
</feature>
<dbReference type="PANTHER" id="PTHR13696:SF52">
    <property type="entry name" value="PARA FAMILY PROTEIN CT_582"/>
    <property type="match status" value="1"/>
</dbReference>
<keyword evidence="3" id="KW-1185">Reference proteome</keyword>
<dbReference type="EMBL" id="FXTB01000014">
    <property type="protein sequence ID" value="SMO90712.1"/>
    <property type="molecule type" value="Genomic_DNA"/>
</dbReference>
<dbReference type="InterPro" id="IPR050678">
    <property type="entry name" value="DNA_Partitioning_ATPase"/>
</dbReference>
<dbReference type="InterPro" id="IPR027417">
    <property type="entry name" value="P-loop_NTPase"/>
</dbReference>
<evidence type="ECO:0000259" key="1">
    <source>
        <dbReference type="Pfam" id="PF13614"/>
    </source>
</evidence>
<name>A0A521F3E6_SACCC</name>